<keyword evidence="7 9" id="KW-1133">Transmembrane helix</keyword>
<dbReference type="PROSITE" id="PS00216">
    <property type="entry name" value="SUGAR_TRANSPORT_1"/>
    <property type="match status" value="1"/>
</dbReference>
<keyword evidence="8 9" id="KW-0472">Membrane</keyword>
<feature type="transmembrane region" description="Helical" evidence="9">
    <location>
        <begin position="24"/>
        <end position="48"/>
    </location>
</feature>
<accession>A0ABW9E5F0</accession>
<keyword evidence="5 9" id="KW-0812">Transmembrane</keyword>
<name>A0ABW9E5F0_9BURK</name>
<dbReference type="PANTHER" id="PTHR43528:SF1">
    <property type="entry name" value="ALPHA-KETOGLUTARATE PERMEASE"/>
    <property type="match status" value="1"/>
</dbReference>
<keyword evidence="4" id="KW-1003">Cell membrane</keyword>
<keyword evidence="6" id="KW-0769">Symport</keyword>
<evidence type="ECO:0000259" key="10">
    <source>
        <dbReference type="PROSITE" id="PS50850"/>
    </source>
</evidence>
<evidence type="ECO:0000256" key="9">
    <source>
        <dbReference type="SAM" id="Phobius"/>
    </source>
</evidence>
<evidence type="ECO:0000256" key="8">
    <source>
        <dbReference type="ARBA" id="ARBA00023136"/>
    </source>
</evidence>
<gene>
    <name evidence="11" type="ORF">PQQ63_38030</name>
</gene>
<dbReference type="Gene3D" id="1.20.1250.20">
    <property type="entry name" value="MFS general substrate transporter like domains"/>
    <property type="match status" value="2"/>
</dbReference>
<evidence type="ECO:0000256" key="6">
    <source>
        <dbReference type="ARBA" id="ARBA00022847"/>
    </source>
</evidence>
<feature type="transmembrane region" description="Helical" evidence="9">
    <location>
        <begin position="376"/>
        <end position="398"/>
    </location>
</feature>
<dbReference type="InterPro" id="IPR005829">
    <property type="entry name" value="Sugar_transporter_CS"/>
</dbReference>
<keyword evidence="3" id="KW-0813">Transport</keyword>
<dbReference type="InterPro" id="IPR005828">
    <property type="entry name" value="MFS_sugar_transport-like"/>
</dbReference>
<dbReference type="EMBL" id="JAQQCF010000077">
    <property type="protein sequence ID" value="MFM0642477.1"/>
    <property type="molecule type" value="Genomic_DNA"/>
</dbReference>
<feature type="transmembrane region" description="Helical" evidence="9">
    <location>
        <begin position="404"/>
        <end position="424"/>
    </location>
</feature>
<keyword evidence="12" id="KW-1185">Reference proteome</keyword>
<dbReference type="InterPro" id="IPR036259">
    <property type="entry name" value="MFS_trans_sf"/>
</dbReference>
<dbReference type="PANTHER" id="PTHR43528">
    <property type="entry name" value="ALPHA-KETOGLUTARATE PERMEASE"/>
    <property type="match status" value="1"/>
</dbReference>
<evidence type="ECO:0000313" key="12">
    <source>
        <dbReference type="Proteomes" id="UP001629432"/>
    </source>
</evidence>
<feature type="transmembrane region" description="Helical" evidence="9">
    <location>
        <begin position="155"/>
        <end position="183"/>
    </location>
</feature>
<feature type="transmembrane region" description="Helical" evidence="9">
    <location>
        <begin position="245"/>
        <end position="268"/>
    </location>
</feature>
<dbReference type="InterPro" id="IPR011701">
    <property type="entry name" value="MFS"/>
</dbReference>
<dbReference type="InterPro" id="IPR020846">
    <property type="entry name" value="MFS_dom"/>
</dbReference>
<evidence type="ECO:0000256" key="3">
    <source>
        <dbReference type="ARBA" id="ARBA00022448"/>
    </source>
</evidence>
<feature type="transmembrane region" description="Helical" evidence="9">
    <location>
        <begin position="280"/>
        <end position="299"/>
    </location>
</feature>
<comment type="subcellular location">
    <subcellularLocation>
        <location evidence="1">Cell membrane</location>
        <topology evidence="1">Multi-pass membrane protein</topology>
    </subcellularLocation>
</comment>
<comment type="similarity">
    <text evidence="2">Belongs to the major facilitator superfamily. Metabolite:H+ Symporter (MHS) family (TC 2.A.1.6) family.</text>
</comment>
<dbReference type="RefSeq" id="WP_408341113.1">
    <property type="nucleotide sequence ID" value="NZ_JAQQCF010000077.1"/>
</dbReference>
<evidence type="ECO:0000256" key="2">
    <source>
        <dbReference type="ARBA" id="ARBA00008240"/>
    </source>
</evidence>
<organism evidence="11 12">
    <name type="scientific">Paraburkholderia metrosideri</name>
    <dbReference type="NCBI Taxonomy" id="580937"/>
    <lineage>
        <taxon>Bacteria</taxon>
        <taxon>Pseudomonadati</taxon>
        <taxon>Pseudomonadota</taxon>
        <taxon>Betaproteobacteria</taxon>
        <taxon>Burkholderiales</taxon>
        <taxon>Burkholderiaceae</taxon>
        <taxon>Paraburkholderia</taxon>
    </lineage>
</organism>
<proteinExistence type="inferred from homology"/>
<evidence type="ECO:0000256" key="5">
    <source>
        <dbReference type="ARBA" id="ARBA00022692"/>
    </source>
</evidence>
<evidence type="ECO:0000256" key="1">
    <source>
        <dbReference type="ARBA" id="ARBA00004651"/>
    </source>
</evidence>
<evidence type="ECO:0000256" key="4">
    <source>
        <dbReference type="ARBA" id="ARBA00022475"/>
    </source>
</evidence>
<feature type="domain" description="Major facilitator superfamily (MFS) profile" evidence="10">
    <location>
        <begin position="18"/>
        <end position="429"/>
    </location>
</feature>
<comment type="caution">
    <text evidence="11">The sequence shown here is derived from an EMBL/GenBank/DDBJ whole genome shotgun (WGS) entry which is preliminary data.</text>
</comment>
<feature type="transmembrane region" description="Helical" evidence="9">
    <location>
        <begin position="89"/>
        <end position="108"/>
    </location>
</feature>
<evidence type="ECO:0000313" key="11">
    <source>
        <dbReference type="EMBL" id="MFM0642477.1"/>
    </source>
</evidence>
<reference evidence="11 12" key="1">
    <citation type="journal article" date="2024" name="Chem. Sci.">
        <title>Discovery of megapolipeptins by genome mining of a Burkholderiales bacteria collection.</title>
        <authorList>
            <person name="Paulo B.S."/>
            <person name="Recchia M.J.J."/>
            <person name="Lee S."/>
            <person name="Fergusson C.H."/>
            <person name="Romanowski S.B."/>
            <person name="Hernandez A."/>
            <person name="Krull N."/>
            <person name="Liu D.Y."/>
            <person name="Cavanagh H."/>
            <person name="Bos A."/>
            <person name="Gray C.A."/>
            <person name="Murphy B.T."/>
            <person name="Linington R.G."/>
            <person name="Eustaquio A.S."/>
        </authorList>
    </citation>
    <scope>NUCLEOTIDE SEQUENCE [LARGE SCALE GENOMIC DNA]</scope>
    <source>
        <strain evidence="11 12">RL17-338-BIC-A</strain>
    </source>
</reference>
<dbReference type="InterPro" id="IPR051084">
    <property type="entry name" value="H+-coupled_symporters"/>
</dbReference>
<protein>
    <submittedName>
        <fullName evidence="11">MFS transporter</fullName>
    </submittedName>
</protein>
<feature type="transmembrane region" description="Helical" evidence="9">
    <location>
        <begin position="114"/>
        <end position="134"/>
    </location>
</feature>
<feature type="transmembrane region" description="Helical" evidence="9">
    <location>
        <begin position="54"/>
        <end position="82"/>
    </location>
</feature>
<feature type="transmembrane region" description="Helical" evidence="9">
    <location>
        <begin position="336"/>
        <end position="355"/>
    </location>
</feature>
<feature type="transmembrane region" description="Helical" evidence="9">
    <location>
        <begin position="311"/>
        <end position="330"/>
    </location>
</feature>
<dbReference type="Pfam" id="PF00083">
    <property type="entry name" value="Sugar_tr"/>
    <property type="match status" value="1"/>
</dbReference>
<feature type="transmembrane region" description="Helical" evidence="9">
    <location>
        <begin position="189"/>
        <end position="208"/>
    </location>
</feature>
<dbReference type="Proteomes" id="UP001629432">
    <property type="component" value="Unassembled WGS sequence"/>
</dbReference>
<dbReference type="PROSITE" id="PS00217">
    <property type="entry name" value="SUGAR_TRANSPORT_2"/>
    <property type="match status" value="1"/>
</dbReference>
<dbReference type="PROSITE" id="PS50850">
    <property type="entry name" value="MFS"/>
    <property type="match status" value="1"/>
</dbReference>
<sequence length="463" mass="49120">MNSPTSGTDTPAARRRKAVISATIGNALEWFDIIVFGFFAITISKIFFPAKDEFTSLLMTVATFGVSFFVRPIGAIVLGVYADRAGRKAALSLSMLMMTAGTLTIGFAPTYASIGAWAPVLIVISRVIQGFSAGGEFGSSTTFLLEHTPESERGFYASWQVASQGLTALLAALFGLMVALLPADAQLSWGWRVPFFFGALIGPVGFYIRRKVDETPQFVAEVQKPVTADVCASATPSRWRGLAGLLPATGLIVLSTIGSYVLLLYMPTYAIRQLHLTPSLAYYSVMAAGTVQFVLSPYFGTLSDRIGAARVMVPGALVVGLGMYPALVYIDATPSVMRLVAMQFVLGIGLAAYFAPVPALMGRLFPTRSRTTGLSVSYSLAVTIFGGFAPFIVTWLIGKTGDNLAPAYYVGFGALVSLVALITCRAQCGKYPPASTLPADKAVASSVLRADPTGITHVNDCPN</sequence>
<dbReference type="Pfam" id="PF07690">
    <property type="entry name" value="MFS_1"/>
    <property type="match status" value="1"/>
</dbReference>
<dbReference type="SUPFAM" id="SSF103473">
    <property type="entry name" value="MFS general substrate transporter"/>
    <property type="match status" value="1"/>
</dbReference>
<evidence type="ECO:0000256" key="7">
    <source>
        <dbReference type="ARBA" id="ARBA00022989"/>
    </source>
</evidence>